<dbReference type="EMBL" id="NBXE01000087">
    <property type="protein sequence ID" value="RFA24184.1"/>
    <property type="molecule type" value="Genomic_DNA"/>
</dbReference>
<dbReference type="Proteomes" id="UP000257080">
    <property type="component" value="Unassembled WGS sequence"/>
</dbReference>
<sequence>MSPNAPSVDPGLGSPPDHVARDNRMSPKGMGAFYGASTLAGARSEVAGYADPTDDGTAGEFELLRDISVVDLRTAADTPSLFDAGRRHLRAPIAFMRDFLEDATKVADPSDTQNLEYIPTQVIAEYFRYGLRGDAGPVQGILWRSSKDPTVTSCIVFAGQDLMTDKGAPKTTGFADPDPLLQLDRSSVRTITAPL</sequence>
<dbReference type="Pfam" id="PF08808">
    <property type="entry name" value="RES"/>
    <property type="match status" value="1"/>
</dbReference>
<evidence type="ECO:0000313" key="4">
    <source>
        <dbReference type="Proteomes" id="UP000257080"/>
    </source>
</evidence>
<dbReference type="OrthoDB" id="1425103at2"/>
<dbReference type="SMART" id="SM00953">
    <property type="entry name" value="RES"/>
    <property type="match status" value="1"/>
</dbReference>
<organism evidence="3 4">
    <name type="scientific">Subtercola boreus</name>
    <dbReference type="NCBI Taxonomy" id="120213"/>
    <lineage>
        <taxon>Bacteria</taxon>
        <taxon>Bacillati</taxon>
        <taxon>Actinomycetota</taxon>
        <taxon>Actinomycetes</taxon>
        <taxon>Micrococcales</taxon>
        <taxon>Microbacteriaceae</taxon>
        <taxon>Subtercola</taxon>
    </lineage>
</organism>
<evidence type="ECO:0000256" key="1">
    <source>
        <dbReference type="SAM" id="MobiDB-lite"/>
    </source>
</evidence>
<dbReference type="InterPro" id="IPR014914">
    <property type="entry name" value="RES_dom"/>
</dbReference>
<dbReference type="AlphaFoldDB" id="A0A3E0W736"/>
<reference evidence="3 4" key="1">
    <citation type="submission" date="2017-04" db="EMBL/GenBank/DDBJ databases">
        <title>Comparative genome analysis of Subtercola boreus.</title>
        <authorList>
            <person name="Cho Y.-J."/>
            <person name="Cho A."/>
            <person name="Kim O.-S."/>
            <person name="Lee J.-I."/>
        </authorList>
    </citation>
    <scope>NUCLEOTIDE SEQUENCE [LARGE SCALE GENOMIC DNA]</scope>
    <source>
        <strain evidence="3 4">P28004</strain>
    </source>
</reference>
<name>A0A3E0W736_9MICO</name>
<evidence type="ECO:0000259" key="2">
    <source>
        <dbReference type="SMART" id="SM00953"/>
    </source>
</evidence>
<gene>
    <name evidence="3" type="ORF">B7R25_17330</name>
</gene>
<feature type="region of interest" description="Disordered" evidence="1">
    <location>
        <begin position="1"/>
        <end position="26"/>
    </location>
</feature>
<proteinExistence type="predicted"/>
<accession>A0A3E0W736</accession>
<feature type="domain" description="RES" evidence="2">
    <location>
        <begin position="8"/>
        <end position="169"/>
    </location>
</feature>
<evidence type="ECO:0000313" key="3">
    <source>
        <dbReference type="EMBL" id="RFA24184.1"/>
    </source>
</evidence>
<protein>
    <recommendedName>
        <fullName evidence="2">RES domain-containing protein</fullName>
    </recommendedName>
</protein>
<comment type="caution">
    <text evidence="3">The sequence shown here is derived from an EMBL/GenBank/DDBJ whole genome shotgun (WGS) entry which is preliminary data.</text>
</comment>